<dbReference type="Gene3D" id="3.30.420.10">
    <property type="entry name" value="Ribonuclease H-like superfamily/Ribonuclease H"/>
    <property type="match status" value="1"/>
</dbReference>
<comment type="caution">
    <text evidence="4">The sequence shown here is derived from an EMBL/GenBank/DDBJ whole genome shotgun (WGS) entry which is preliminary data.</text>
</comment>
<proteinExistence type="predicted"/>
<dbReference type="GO" id="GO:0003964">
    <property type="term" value="F:RNA-directed DNA polymerase activity"/>
    <property type="evidence" value="ECO:0007669"/>
    <property type="project" value="UniProtKB-EC"/>
</dbReference>
<dbReference type="EMBL" id="CARXXK010000004">
    <property type="protein sequence ID" value="CAI6365321.1"/>
    <property type="molecule type" value="Genomic_DNA"/>
</dbReference>
<dbReference type="InterPro" id="IPR003323">
    <property type="entry name" value="OTU_dom"/>
</dbReference>
<dbReference type="SUPFAM" id="SSF53098">
    <property type="entry name" value="Ribonuclease H-like"/>
    <property type="match status" value="1"/>
</dbReference>
<dbReference type="InterPro" id="IPR038765">
    <property type="entry name" value="Papain-like_cys_pep_sf"/>
</dbReference>
<dbReference type="InterPro" id="IPR001584">
    <property type="entry name" value="Integrase_cat-core"/>
</dbReference>
<dbReference type="InterPro" id="IPR041588">
    <property type="entry name" value="Integrase_H2C2"/>
</dbReference>
<accession>A0AAV0XCF3</accession>
<sequence length="497" mass="57609">MVHEGSPESEEAVALSSHRGRDATLNLLNQRYYWPSMTMDTKQYIKECNICQRVNPATLKVVPELHPVPVPKMVFKQIGIDLITLPETSGYRYAAVAIDYFSKWCEARPLSDKRATTVAHFIYDEIICRHGCPKIEISDQGREFCNNLCDELFKLTGTIHKLTSPYHPQANGLVERFNRTIKNYLLKIHNENQIEWPNVLQGVLFAYRSVPHTSTKYSPFFVLYQREPVLPVDIKHSLNEDGIIEENVFTGEFNEDKFKETLQCMLSMRDKLQENVSENIQQAQSLQKISYAKRHPRADSVFKVEDKVLLKNLRREDRKGGWALMPWIGPYTIHKIISNNSCILKNGDKILKTKHLLKNIKLYHERKPTNSRTSETSMDVECEQTLQMQDQGRYFNPVGKRWQQTKCRALKLDFKQSLESELKIKILNHPCAIQNIIGDGNCLFRALSYAVTGTEEQHLFIRQNIATIVNTNQKIMRYVGGEEQLQSYLKKNKIENE</sequence>
<dbReference type="EC" id="2.7.7.49" evidence="1"/>
<dbReference type="AlphaFoldDB" id="A0AAV0XCF3"/>
<dbReference type="SUPFAM" id="SSF54001">
    <property type="entry name" value="Cysteine proteinases"/>
    <property type="match status" value="1"/>
</dbReference>
<dbReference type="GO" id="GO:0015074">
    <property type="term" value="P:DNA integration"/>
    <property type="evidence" value="ECO:0007669"/>
    <property type="project" value="InterPro"/>
</dbReference>
<evidence type="ECO:0000313" key="5">
    <source>
        <dbReference type="Proteomes" id="UP001160148"/>
    </source>
</evidence>
<dbReference type="PROSITE" id="PS50994">
    <property type="entry name" value="INTEGRASE"/>
    <property type="match status" value="1"/>
</dbReference>
<dbReference type="Proteomes" id="UP001160148">
    <property type="component" value="Unassembled WGS sequence"/>
</dbReference>
<evidence type="ECO:0000259" key="2">
    <source>
        <dbReference type="PROSITE" id="PS50802"/>
    </source>
</evidence>
<dbReference type="InterPro" id="IPR036397">
    <property type="entry name" value="RNaseH_sf"/>
</dbReference>
<dbReference type="GO" id="GO:0003676">
    <property type="term" value="F:nucleic acid binding"/>
    <property type="evidence" value="ECO:0007669"/>
    <property type="project" value="InterPro"/>
</dbReference>
<feature type="domain" description="Integrase catalytic" evidence="3">
    <location>
        <begin position="65"/>
        <end position="227"/>
    </location>
</feature>
<keyword evidence="5" id="KW-1185">Reference proteome</keyword>
<dbReference type="PANTHER" id="PTHR37984:SF5">
    <property type="entry name" value="PROTEIN NYNRIN-LIKE"/>
    <property type="match status" value="1"/>
</dbReference>
<name>A0AAV0XCF3_9HEMI</name>
<dbReference type="PROSITE" id="PS50802">
    <property type="entry name" value="OTU"/>
    <property type="match status" value="1"/>
</dbReference>
<dbReference type="Pfam" id="PF00665">
    <property type="entry name" value="rve"/>
    <property type="match status" value="1"/>
</dbReference>
<evidence type="ECO:0000259" key="3">
    <source>
        <dbReference type="PROSITE" id="PS50994"/>
    </source>
</evidence>
<feature type="domain" description="OTU" evidence="2">
    <location>
        <begin position="431"/>
        <end position="497"/>
    </location>
</feature>
<dbReference type="FunFam" id="3.30.420.10:FF:000032">
    <property type="entry name" value="Retrovirus-related Pol polyprotein from transposon 297-like Protein"/>
    <property type="match status" value="1"/>
</dbReference>
<dbReference type="Gene3D" id="3.90.70.80">
    <property type="match status" value="1"/>
</dbReference>
<dbReference type="PANTHER" id="PTHR37984">
    <property type="entry name" value="PROTEIN CBG26694"/>
    <property type="match status" value="1"/>
</dbReference>
<organism evidence="4 5">
    <name type="scientific">Macrosiphum euphorbiae</name>
    <name type="common">potato aphid</name>
    <dbReference type="NCBI Taxonomy" id="13131"/>
    <lineage>
        <taxon>Eukaryota</taxon>
        <taxon>Metazoa</taxon>
        <taxon>Ecdysozoa</taxon>
        <taxon>Arthropoda</taxon>
        <taxon>Hexapoda</taxon>
        <taxon>Insecta</taxon>
        <taxon>Pterygota</taxon>
        <taxon>Neoptera</taxon>
        <taxon>Paraneoptera</taxon>
        <taxon>Hemiptera</taxon>
        <taxon>Sternorrhyncha</taxon>
        <taxon>Aphidomorpha</taxon>
        <taxon>Aphidoidea</taxon>
        <taxon>Aphididae</taxon>
        <taxon>Macrosiphini</taxon>
        <taxon>Macrosiphum</taxon>
    </lineage>
</organism>
<dbReference type="Pfam" id="PF17921">
    <property type="entry name" value="Integrase_H2C2"/>
    <property type="match status" value="1"/>
</dbReference>
<reference evidence="4 5" key="1">
    <citation type="submission" date="2023-01" db="EMBL/GenBank/DDBJ databases">
        <authorList>
            <person name="Whitehead M."/>
        </authorList>
    </citation>
    <scope>NUCLEOTIDE SEQUENCE [LARGE SCALE GENOMIC DNA]</scope>
</reference>
<dbReference type="Gene3D" id="1.10.340.70">
    <property type="match status" value="1"/>
</dbReference>
<gene>
    <name evidence="4" type="ORF">MEUPH1_LOCUS20051</name>
</gene>
<evidence type="ECO:0000313" key="4">
    <source>
        <dbReference type="EMBL" id="CAI6365321.1"/>
    </source>
</evidence>
<dbReference type="InterPro" id="IPR050951">
    <property type="entry name" value="Retrovirus_Pol_polyprotein"/>
</dbReference>
<protein>
    <recommendedName>
        <fullName evidence="1">RNA-directed DNA polymerase</fullName>
        <ecNumber evidence="1">2.7.7.49</ecNumber>
    </recommendedName>
</protein>
<dbReference type="InterPro" id="IPR012337">
    <property type="entry name" value="RNaseH-like_sf"/>
</dbReference>
<evidence type="ECO:0000256" key="1">
    <source>
        <dbReference type="ARBA" id="ARBA00012493"/>
    </source>
</evidence>